<dbReference type="KEGG" id="ggr:HKW67_08580"/>
<evidence type="ECO:0008006" key="4">
    <source>
        <dbReference type="Google" id="ProtNLM"/>
    </source>
</evidence>
<name>A0A6M4INQ4_9BACT</name>
<dbReference type="AlphaFoldDB" id="A0A6M4INQ4"/>
<protein>
    <recommendedName>
        <fullName evidence="4">DUF3575 domain-containing protein</fullName>
    </recommendedName>
</protein>
<organism evidence="2 3">
    <name type="scientific">Gemmatimonas groenlandica</name>
    <dbReference type="NCBI Taxonomy" id="2732249"/>
    <lineage>
        <taxon>Bacteria</taxon>
        <taxon>Pseudomonadati</taxon>
        <taxon>Gemmatimonadota</taxon>
        <taxon>Gemmatimonadia</taxon>
        <taxon>Gemmatimonadales</taxon>
        <taxon>Gemmatimonadaceae</taxon>
        <taxon>Gemmatimonas</taxon>
    </lineage>
</organism>
<keyword evidence="1" id="KW-0732">Signal</keyword>
<sequence>MRTLWLCLIALAPFTAHAQSAAQASAPRRATTVARNDWRVTLTIFRSPGTGLQVSKGHLAAFVAHYPTVIKRDGAQRGTQFVRLGLAAYARPDARTSPYASVSFAPSLTKGWSNSALADVGARQRFGSRYSGQLGVALLYAPHTKQTRVNPTVGLGVRF</sequence>
<evidence type="ECO:0000313" key="3">
    <source>
        <dbReference type="Proteomes" id="UP000500938"/>
    </source>
</evidence>
<proteinExistence type="predicted"/>
<reference evidence="2 3" key="1">
    <citation type="submission" date="2020-05" db="EMBL/GenBank/DDBJ databases">
        <title>Complete genome sequence of Gemmatimonas greenlandica TET16.</title>
        <authorList>
            <person name="Zeng Y."/>
        </authorList>
    </citation>
    <scope>NUCLEOTIDE SEQUENCE [LARGE SCALE GENOMIC DNA]</scope>
    <source>
        <strain evidence="2 3">TET16</strain>
    </source>
</reference>
<evidence type="ECO:0000256" key="1">
    <source>
        <dbReference type="SAM" id="SignalP"/>
    </source>
</evidence>
<keyword evidence="3" id="KW-1185">Reference proteome</keyword>
<dbReference type="Proteomes" id="UP000500938">
    <property type="component" value="Chromosome"/>
</dbReference>
<dbReference type="EMBL" id="CP053085">
    <property type="protein sequence ID" value="QJR35558.1"/>
    <property type="molecule type" value="Genomic_DNA"/>
</dbReference>
<evidence type="ECO:0000313" key="2">
    <source>
        <dbReference type="EMBL" id="QJR35558.1"/>
    </source>
</evidence>
<dbReference type="RefSeq" id="WP_171224990.1">
    <property type="nucleotide sequence ID" value="NZ_CP053085.1"/>
</dbReference>
<gene>
    <name evidence="2" type="ORF">HKW67_08580</name>
</gene>
<feature type="signal peptide" evidence="1">
    <location>
        <begin position="1"/>
        <end position="18"/>
    </location>
</feature>
<feature type="chain" id="PRO_5027123458" description="DUF3575 domain-containing protein" evidence="1">
    <location>
        <begin position="19"/>
        <end position="159"/>
    </location>
</feature>
<accession>A0A6M4INQ4</accession>